<keyword evidence="2" id="KW-1185">Reference proteome</keyword>
<feature type="non-terminal residue" evidence="1">
    <location>
        <position position="146"/>
    </location>
</feature>
<dbReference type="AlphaFoldDB" id="A0A067SWR0"/>
<dbReference type="EMBL" id="KL142383">
    <property type="protein sequence ID" value="KDR74457.1"/>
    <property type="molecule type" value="Genomic_DNA"/>
</dbReference>
<organism evidence="1 2">
    <name type="scientific">Galerina marginata (strain CBS 339.88)</name>
    <dbReference type="NCBI Taxonomy" id="685588"/>
    <lineage>
        <taxon>Eukaryota</taxon>
        <taxon>Fungi</taxon>
        <taxon>Dikarya</taxon>
        <taxon>Basidiomycota</taxon>
        <taxon>Agaricomycotina</taxon>
        <taxon>Agaricomycetes</taxon>
        <taxon>Agaricomycetidae</taxon>
        <taxon>Agaricales</taxon>
        <taxon>Agaricineae</taxon>
        <taxon>Strophariaceae</taxon>
        <taxon>Galerina</taxon>
    </lineage>
</organism>
<dbReference type="HOGENOM" id="CLU_056788_1_8_1"/>
<dbReference type="Proteomes" id="UP000027222">
    <property type="component" value="Unassembled WGS sequence"/>
</dbReference>
<proteinExistence type="predicted"/>
<dbReference type="InterPro" id="IPR009057">
    <property type="entry name" value="Homeodomain-like_sf"/>
</dbReference>
<dbReference type="OrthoDB" id="3255572at2759"/>
<sequence length="146" mass="16630">MVYHHISEDMKNRVLCLLENGNLPDAFDIAEIFGISKQSIYRWRVNFDEYDSIIPPPNPSKGCPHILNADQTHDLITLLQEAPKMYLDKLQDWVAIAHELSILNNFQTLILKSALHYSIICNVGISYKVLQKAASEQDEVAKAGHR</sequence>
<evidence type="ECO:0000313" key="1">
    <source>
        <dbReference type="EMBL" id="KDR74457.1"/>
    </source>
</evidence>
<name>A0A067SWR0_GALM3</name>
<evidence type="ECO:0000313" key="2">
    <source>
        <dbReference type="Proteomes" id="UP000027222"/>
    </source>
</evidence>
<gene>
    <name evidence="1" type="ORF">GALMADRAFT_42653</name>
</gene>
<dbReference type="SUPFAM" id="SSF46689">
    <property type="entry name" value="Homeodomain-like"/>
    <property type="match status" value="1"/>
</dbReference>
<protein>
    <submittedName>
        <fullName evidence="1">Uncharacterized protein</fullName>
    </submittedName>
</protein>
<accession>A0A067SWR0</accession>
<dbReference type="STRING" id="685588.A0A067SWR0"/>
<reference evidence="2" key="1">
    <citation type="journal article" date="2014" name="Proc. Natl. Acad. Sci. U.S.A.">
        <title>Extensive sampling of basidiomycete genomes demonstrates inadequacy of the white-rot/brown-rot paradigm for wood decay fungi.</title>
        <authorList>
            <person name="Riley R."/>
            <person name="Salamov A.A."/>
            <person name="Brown D.W."/>
            <person name="Nagy L.G."/>
            <person name="Floudas D."/>
            <person name="Held B.W."/>
            <person name="Levasseur A."/>
            <person name="Lombard V."/>
            <person name="Morin E."/>
            <person name="Otillar R."/>
            <person name="Lindquist E.A."/>
            <person name="Sun H."/>
            <person name="LaButti K.M."/>
            <person name="Schmutz J."/>
            <person name="Jabbour D."/>
            <person name="Luo H."/>
            <person name="Baker S.E."/>
            <person name="Pisabarro A.G."/>
            <person name="Walton J.D."/>
            <person name="Blanchette R.A."/>
            <person name="Henrissat B."/>
            <person name="Martin F."/>
            <person name="Cullen D."/>
            <person name="Hibbett D.S."/>
            <person name="Grigoriev I.V."/>
        </authorList>
    </citation>
    <scope>NUCLEOTIDE SEQUENCE [LARGE SCALE GENOMIC DNA]</scope>
    <source>
        <strain evidence="2">CBS 339.88</strain>
    </source>
</reference>